<dbReference type="InterPro" id="IPR027806">
    <property type="entry name" value="HARBI1_dom"/>
</dbReference>
<dbReference type="AlphaFoldDB" id="A0AAD6EJC3"/>
<feature type="domain" description="DUF8040" evidence="10">
    <location>
        <begin position="50"/>
        <end position="142"/>
    </location>
</feature>
<accession>A0AAD6EJC3</accession>
<keyword evidence="4" id="KW-0540">Nuclease</keyword>
<protein>
    <recommendedName>
        <fullName evidence="13">DDE Tnp4 domain-containing protein</fullName>
    </recommendedName>
</protein>
<dbReference type="Pfam" id="PF13359">
    <property type="entry name" value="DDE_Tnp_4"/>
    <property type="match status" value="1"/>
</dbReference>
<evidence type="ECO:0008006" key="13">
    <source>
        <dbReference type="Google" id="ProtNLM"/>
    </source>
</evidence>
<dbReference type="PANTHER" id="PTHR22930">
    <property type="match status" value="1"/>
</dbReference>
<name>A0AAD6EJC3_9POAL</name>
<dbReference type="GO" id="GO:0005634">
    <property type="term" value="C:nucleus"/>
    <property type="evidence" value="ECO:0007669"/>
    <property type="project" value="UniProtKB-SubCell"/>
</dbReference>
<dbReference type="GO" id="GO:0016787">
    <property type="term" value="F:hydrolase activity"/>
    <property type="evidence" value="ECO:0007669"/>
    <property type="project" value="UniProtKB-KW"/>
</dbReference>
<evidence type="ECO:0000313" key="11">
    <source>
        <dbReference type="EMBL" id="KAJ3686746.1"/>
    </source>
</evidence>
<dbReference type="InterPro" id="IPR045249">
    <property type="entry name" value="HARBI1-like"/>
</dbReference>
<evidence type="ECO:0000256" key="1">
    <source>
        <dbReference type="ARBA" id="ARBA00001968"/>
    </source>
</evidence>
<dbReference type="Pfam" id="PF26138">
    <property type="entry name" value="DUF8040"/>
    <property type="match status" value="1"/>
</dbReference>
<evidence type="ECO:0000313" key="12">
    <source>
        <dbReference type="Proteomes" id="UP001210211"/>
    </source>
</evidence>
<dbReference type="Proteomes" id="UP001210211">
    <property type="component" value="Unassembled WGS sequence"/>
</dbReference>
<evidence type="ECO:0000256" key="6">
    <source>
        <dbReference type="ARBA" id="ARBA00022801"/>
    </source>
</evidence>
<evidence type="ECO:0000256" key="8">
    <source>
        <dbReference type="SAM" id="MobiDB-lite"/>
    </source>
</evidence>
<dbReference type="InterPro" id="IPR058353">
    <property type="entry name" value="DUF8040"/>
</dbReference>
<evidence type="ECO:0000256" key="4">
    <source>
        <dbReference type="ARBA" id="ARBA00022722"/>
    </source>
</evidence>
<keyword evidence="5" id="KW-0479">Metal-binding</keyword>
<evidence type="ECO:0000256" key="3">
    <source>
        <dbReference type="ARBA" id="ARBA00006958"/>
    </source>
</evidence>
<keyword evidence="7" id="KW-0539">Nucleus</keyword>
<evidence type="ECO:0000259" key="9">
    <source>
        <dbReference type="Pfam" id="PF13359"/>
    </source>
</evidence>
<comment type="similarity">
    <text evidence="3">Belongs to the HARBI1 family.</text>
</comment>
<feature type="region of interest" description="Disordered" evidence="8">
    <location>
        <begin position="361"/>
        <end position="384"/>
    </location>
</feature>
<dbReference type="GO" id="GO:0046872">
    <property type="term" value="F:metal ion binding"/>
    <property type="evidence" value="ECO:0007669"/>
    <property type="project" value="UniProtKB-KW"/>
</dbReference>
<dbReference type="GO" id="GO:0004518">
    <property type="term" value="F:nuclease activity"/>
    <property type="evidence" value="ECO:0007669"/>
    <property type="project" value="UniProtKB-KW"/>
</dbReference>
<keyword evidence="6" id="KW-0378">Hydrolase</keyword>
<gene>
    <name evidence="11" type="ORF">LUZ61_015910</name>
</gene>
<reference evidence="11 12" key="1">
    <citation type="journal article" date="2022" name="Cell">
        <title>Repeat-based holocentromeres influence genome architecture and karyotype evolution.</title>
        <authorList>
            <person name="Hofstatter P.G."/>
            <person name="Thangavel G."/>
            <person name="Lux T."/>
            <person name="Neumann P."/>
            <person name="Vondrak T."/>
            <person name="Novak P."/>
            <person name="Zhang M."/>
            <person name="Costa L."/>
            <person name="Castellani M."/>
            <person name="Scott A."/>
            <person name="Toegelov H."/>
            <person name="Fuchs J."/>
            <person name="Mata-Sucre Y."/>
            <person name="Dias Y."/>
            <person name="Vanzela A.L.L."/>
            <person name="Huettel B."/>
            <person name="Almeida C.C.S."/>
            <person name="Simkova H."/>
            <person name="Souza G."/>
            <person name="Pedrosa-Harand A."/>
            <person name="Macas J."/>
            <person name="Mayer K.F.X."/>
            <person name="Houben A."/>
            <person name="Marques A."/>
        </authorList>
    </citation>
    <scope>NUCLEOTIDE SEQUENCE [LARGE SCALE GENOMIC DNA]</scope>
    <source>
        <strain evidence="11">RhyTen1mFocal</strain>
    </source>
</reference>
<dbReference type="PANTHER" id="PTHR22930:SF228">
    <property type="entry name" value="PROTEIN ALP1-LIKE"/>
    <property type="match status" value="1"/>
</dbReference>
<comment type="subcellular location">
    <subcellularLocation>
        <location evidence="2">Nucleus</location>
    </subcellularLocation>
</comment>
<dbReference type="EMBL" id="JAMRDG010000002">
    <property type="protein sequence ID" value="KAJ3686746.1"/>
    <property type="molecule type" value="Genomic_DNA"/>
</dbReference>
<organism evidence="11 12">
    <name type="scientific">Rhynchospora tenuis</name>
    <dbReference type="NCBI Taxonomy" id="198213"/>
    <lineage>
        <taxon>Eukaryota</taxon>
        <taxon>Viridiplantae</taxon>
        <taxon>Streptophyta</taxon>
        <taxon>Embryophyta</taxon>
        <taxon>Tracheophyta</taxon>
        <taxon>Spermatophyta</taxon>
        <taxon>Magnoliopsida</taxon>
        <taxon>Liliopsida</taxon>
        <taxon>Poales</taxon>
        <taxon>Cyperaceae</taxon>
        <taxon>Cyperoideae</taxon>
        <taxon>Rhynchosporeae</taxon>
        <taxon>Rhynchospora</taxon>
    </lineage>
</organism>
<keyword evidence="12" id="KW-1185">Reference proteome</keyword>
<evidence type="ECO:0000256" key="2">
    <source>
        <dbReference type="ARBA" id="ARBA00004123"/>
    </source>
</evidence>
<sequence length="398" mass="46100">MSSDVETSNSDDESSFDEAMDTLFFTMVLWTQYATVRCAQEWREIRNDRDYSGKQWIINILDGHEERCYDSYRMSTTNFNVLCDILKEKGLTARGDVIIEEQVAMFLQIIGQGHAMKTVGEEYQHSIETVWRHFRRVLSYVLKLYSTYIKLPDPNKPRHPKLAEGKPHAAFKDALGAIDGTHIMAHPDDDYPRPELFRNRKGDNSQNVMAVVDFDGYFVAVVTGWEGSTHDNFILQTAVQDGFIVPPGRYYLVDGGYANTRQFLSPYRGVAYHLSRFRQGQRHYARPEELFNHRHAQLRNIVEKTFGILKSRFKVCVYMHRYKFKIQKNIIKACCILHNFIKRQNALQNISDEALFGQVRGNRGPSNEDDEAEYLGGGDTQTGNELRESIKNILWNNR</sequence>
<evidence type="ECO:0000256" key="5">
    <source>
        <dbReference type="ARBA" id="ARBA00022723"/>
    </source>
</evidence>
<evidence type="ECO:0000259" key="10">
    <source>
        <dbReference type="Pfam" id="PF26138"/>
    </source>
</evidence>
<proteinExistence type="inferred from homology"/>
<comment type="caution">
    <text evidence="11">The sequence shown here is derived from an EMBL/GenBank/DDBJ whole genome shotgun (WGS) entry which is preliminary data.</text>
</comment>
<comment type="cofactor">
    <cofactor evidence="1">
        <name>a divalent metal cation</name>
        <dbReference type="ChEBI" id="CHEBI:60240"/>
    </cofactor>
</comment>
<evidence type="ECO:0000256" key="7">
    <source>
        <dbReference type="ARBA" id="ARBA00023242"/>
    </source>
</evidence>
<feature type="domain" description="DDE Tnp4" evidence="9">
    <location>
        <begin position="178"/>
        <end position="339"/>
    </location>
</feature>